<evidence type="ECO:0000256" key="4">
    <source>
        <dbReference type="PIRNR" id="PIRNR006181"/>
    </source>
</evidence>
<keyword evidence="2 4" id="KW-0648">Protein biosynthesis</keyword>
<evidence type="ECO:0000259" key="5">
    <source>
        <dbReference type="Pfam" id="PF04073"/>
    </source>
</evidence>
<gene>
    <name evidence="6" type="ORF">CUS_6039</name>
</gene>
<comment type="caution">
    <text evidence="6">The sequence shown here is derived from an EMBL/GenBank/DDBJ whole genome shotgun (WGS) entry which is preliminary data.</text>
</comment>
<accession>E9SD27</accession>
<dbReference type="CDD" id="cd00002">
    <property type="entry name" value="YbaK_deacylase"/>
    <property type="match status" value="1"/>
</dbReference>
<name>E9SD27_RUMAL</name>
<dbReference type="RefSeq" id="WP_002850247.1">
    <property type="nucleotide sequence ID" value="NZ_ADKM02000086.1"/>
</dbReference>
<dbReference type="PIRSF" id="PIRSF006181">
    <property type="entry name" value="EbsC_YbaK"/>
    <property type="match status" value="1"/>
</dbReference>
<proteinExistence type="inferred from homology"/>
<keyword evidence="7" id="KW-1185">Reference proteome</keyword>
<dbReference type="PANTHER" id="PTHR30411:SF0">
    <property type="entry name" value="CYS-TRNA(PRO)_CYS-TRNA(CYS) DEACYLASE YBAK"/>
    <property type="match status" value="1"/>
</dbReference>
<organism evidence="6 7">
    <name type="scientific">Ruminococcus albus 8</name>
    <dbReference type="NCBI Taxonomy" id="246199"/>
    <lineage>
        <taxon>Bacteria</taxon>
        <taxon>Bacillati</taxon>
        <taxon>Bacillota</taxon>
        <taxon>Clostridia</taxon>
        <taxon>Eubacteriales</taxon>
        <taxon>Oscillospiraceae</taxon>
        <taxon>Ruminococcus</taxon>
    </lineage>
</organism>
<dbReference type="SUPFAM" id="SSF55826">
    <property type="entry name" value="YbaK/ProRS associated domain"/>
    <property type="match status" value="1"/>
</dbReference>
<dbReference type="Pfam" id="PF04073">
    <property type="entry name" value="tRNA_edit"/>
    <property type="match status" value="1"/>
</dbReference>
<dbReference type="eggNOG" id="COG2606">
    <property type="taxonomic scope" value="Bacteria"/>
</dbReference>
<dbReference type="Gene3D" id="3.90.960.10">
    <property type="entry name" value="YbaK/aminoacyl-tRNA synthetase-associated domain"/>
    <property type="match status" value="1"/>
</dbReference>
<comment type="similarity">
    <text evidence="1 4">Belongs to the prolyl-tRNA editing family. YbaK/EbsC subfamily.</text>
</comment>
<dbReference type="InterPro" id="IPR004369">
    <property type="entry name" value="Prolyl-tRNA_editing_YbaK/EbsC"/>
</dbReference>
<dbReference type="GO" id="GO:0002161">
    <property type="term" value="F:aminoacyl-tRNA deacylase activity"/>
    <property type="evidence" value="ECO:0007669"/>
    <property type="project" value="InterPro"/>
</dbReference>
<evidence type="ECO:0000256" key="1">
    <source>
        <dbReference type="ARBA" id="ARBA00009798"/>
    </source>
</evidence>
<dbReference type="EC" id="4.2.-.-" evidence="4"/>
<dbReference type="EMBL" id="ADKM02000086">
    <property type="protein sequence ID" value="EGC02834.1"/>
    <property type="molecule type" value="Genomic_DNA"/>
</dbReference>
<dbReference type="NCBIfam" id="TIGR00011">
    <property type="entry name" value="YbaK_EbsC"/>
    <property type="match status" value="1"/>
</dbReference>
<dbReference type="AlphaFoldDB" id="E9SD27"/>
<evidence type="ECO:0000256" key="2">
    <source>
        <dbReference type="ARBA" id="ARBA00022917"/>
    </source>
</evidence>
<dbReference type="Proteomes" id="UP000004259">
    <property type="component" value="Unassembled WGS sequence"/>
</dbReference>
<dbReference type="PANTHER" id="PTHR30411">
    <property type="entry name" value="CYTOPLASMIC PROTEIN"/>
    <property type="match status" value="1"/>
</dbReference>
<dbReference type="GO" id="GO:0016829">
    <property type="term" value="F:lyase activity"/>
    <property type="evidence" value="ECO:0007669"/>
    <property type="project" value="UniProtKB-KW"/>
</dbReference>
<dbReference type="STRING" id="246199.CUS_6039"/>
<dbReference type="InterPro" id="IPR007214">
    <property type="entry name" value="YbaK/aa-tRNA-synth-assoc-dom"/>
</dbReference>
<evidence type="ECO:0000256" key="3">
    <source>
        <dbReference type="ARBA" id="ARBA00023239"/>
    </source>
</evidence>
<evidence type="ECO:0000313" key="6">
    <source>
        <dbReference type="EMBL" id="EGC02834.1"/>
    </source>
</evidence>
<evidence type="ECO:0000313" key="7">
    <source>
        <dbReference type="Proteomes" id="UP000004259"/>
    </source>
</evidence>
<feature type="domain" description="YbaK/aminoacyl-tRNA synthetase-associated" evidence="5">
    <location>
        <begin position="37"/>
        <end position="149"/>
    </location>
</feature>
<reference evidence="6 7" key="1">
    <citation type="submission" date="2011-02" db="EMBL/GenBank/DDBJ databases">
        <authorList>
            <person name="Nelson K.E."/>
            <person name="Sutton G."/>
            <person name="Torralba M."/>
            <person name="Durkin S."/>
            <person name="Harkins D."/>
            <person name="Montgomery R."/>
            <person name="Ziemer C."/>
            <person name="Klaassens E."/>
            <person name="Ocuiv P."/>
            <person name="Morrison M."/>
        </authorList>
    </citation>
    <scope>NUCLEOTIDE SEQUENCE [LARGE SCALE GENOMIC DNA]</scope>
    <source>
        <strain evidence="6 7">8</strain>
    </source>
</reference>
<keyword evidence="3 4" id="KW-0456">Lyase</keyword>
<protein>
    <recommendedName>
        <fullName evidence="4">Cys-tRNA(Pro)/Cys-tRNA(Cys) deacylase</fullName>
        <ecNumber evidence="4">4.2.-.-</ecNumber>
    </recommendedName>
</protein>
<dbReference type="InterPro" id="IPR036754">
    <property type="entry name" value="YbaK/aa-tRNA-synt-asso_dom_sf"/>
</dbReference>
<dbReference type="GO" id="GO:0006412">
    <property type="term" value="P:translation"/>
    <property type="evidence" value="ECO:0007669"/>
    <property type="project" value="UniProtKB-KW"/>
</dbReference>
<sequence length="165" mass="18375">MAKEKDVKTNAMRILDRNKVSYKVNTYECEEFIDGVQIADMLGQPYEMTYKTLVAQGRSGGYFVFVIPIAEELDMKKAARSVGEKSVELIHVKDINKITGYIRGGCTPLGMKKQFPTVVDDTAKALDEIIISGGRLGSQIFLSPKDLVKVTGGKFEQIIFESQQD</sequence>
<dbReference type="OrthoDB" id="9809296at2"/>